<dbReference type="OrthoDB" id="10067596at2759"/>
<proteinExistence type="predicted"/>
<gene>
    <name evidence="1" type="ORF">BpHYR1_027611</name>
</gene>
<dbReference type="Proteomes" id="UP000276133">
    <property type="component" value="Unassembled WGS sequence"/>
</dbReference>
<dbReference type="EMBL" id="REGN01002067">
    <property type="protein sequence ID" value="RNA30600.1"/>
    <property type="molecule type" value="Genomic_DNA"/>
</dbReference>
<accession>A0A3M7S4S6</accession>
<protein>
    <submittedName>
        <fullName evidence="1">Uncharacterized protein</fullName>
    </submittedName>
</protein>
<reference evidence="1 2" key="1">
    <citation type="journal article" date="2018" name="Sci. Rep.">
        <title>Genomic signatures of local adaptation to the degree of environmental predictability in rotifers.</title>
        <authorList>
            <person name="Franch-Gras L."/>
            <person name="Hahn C."/>
            <person name="Garcia-Roger E.M."/>
            <person name="Carmona M.J."/>
            <person name="Serra M."/>
            <person name="Gomez A."/>
        </authorList>
    </citation>
    <scope>NUCLEOTIDE SEQUENCE [LARGE SCALE GENOMIC DNA]</scope>
    <source>
        <strain evidence="1">HYR1</strain>
    </source>
</reference>
<organism evidence="1 2">
    <name type="scientific">Brachionus plicatilis</name>
    <name type="common">Marine rotifer</name>
    <name type="synonym">Brachionus muelleri</name>
    <dbReference type="NCBI Taxonomy" id="10195"/>
    <lineage>
        <taxon>Eukaryota</taxon>
        <taxon>Metazoa</taxon>
        <taxon>Spiralia</taxon>
        <taxon>Gnathifera</taxon>
        <taxon>Rotifera</taxon>
        <taxon>Eurotatoria</taxon>
        <taxon>Monogononta</taxon>
        <taxon>Pseudotrocha</taxon>
        <taxon>Ploima</taxon>
        <taxon>Brachionidae</taxon>
        <taxon>Brachionus</taxon>
    </lineage>
</organism>
<comment type="caution">
    <text evidence="1">The sequence shown here is derived from an EMBL/GenBank/DDBJ whole genome shotgun (WGS) entry which is preliminary data.</text>
</comment>
<name>A0A3M7S4S6_BRAPC</name>
<sequence>MLIFFLSENLVRKLQVIQNSAIRSILKLKFDMPSEIVHHEGWSQLSLNKIDHRLDELAERYENSVDMVVQLDLYKKVEMEELQKLKQPTIFDFYHNLDISRLSLWTNGSKSPAELAPVIHYFEKNYIGLVDPEDENCSRVVLKYLTSYWNLRKWST</sequence>
<evidence type="ECO:0000313" key="2">
    <source>
        <dbReference type="Proteomes" id="UP000276133"/>
    </source>
</evidence>
<evidence type="ECO:0000313" key="1">
    <source>
        <dbReference type="EMBL" id="RNA30600.1"/>
    </source>
</evidence>
<dbReference type="AlphaFoldDB" id="A0A3M7S4S6"/>
<keyword evidence="2" id="KW-1185">Reference proteome</keyword>